<keyword evidence="2" id="KW-1185">Reference proteome</keyword>
<evidence type="ECO:0000313" key="1">
    <source>
        <dbReference type="EMBL" id="CAB4003524.1"/>
    </source>
</evidence>
<comment type="caution">
    <text evidence="1">The sequence shown here is derived from an EMBL/GenBank/DDBJ whole genome shotgun (WGS) entry which is preliminary data.</text>
</comment>
<name>A0A7D9EA27_PARCT</name>
<protein>
    <submittedName>
        <fullName evidence="1">Uncharacterized protein</fullName>
    </submittedName>
</protein>
<sequence>GKAAQTSIELAQLHRLPDIPLLSTIPPLLDPDLFTFQEISYSWYNKVPLSVVKDCLPQLPILTDLINSSFTTSVFPRALKKAEVISQPKDGDQEIDSTSKW</sequence>
<organism evidence="1 2">
    <name type="scientific">Paramuricea clavata</name>
    <name type="common">Red gorgonian</name>
    <name type="synonym">Violescent sea-whip</name>
    <dbReference type="NCBI Taxonomy" id="317549"/>
    <lineage>
        <taxon>Eukaryota</taxon>
        <taxon>Metazoa</taxon>
        <taxon>Cnidaria</taxon>
        <taxon>Anthozoa</taxon>
        <taxon>Octocorallia</taxon>
        <taxon>Malacalcyonacea</taxon>
        <taxon>Plexauridae</taxon>
        <taxon>Paramuricea</taxon>
    </lineage>
</organism>
<gene>
    <name evidence="1" type="ORF">PACLA_8A072904</name>
</gene>
<feature type="non-terminal residue" evidence="1">
    <location>
        <position position="1"/>
    </location>
</feature>
<accession>A0A7D9EA27</accession>
<dbReference type="EMBL" id="CACRXK020004652">
    <property type="protein sequence ID" value="CAB4003524.1"/>
    <property type="molecule type" value="Genomic_DNA"/>
</dbReference>
<proteinExistence type="predicted"/>
<reference evidence="1" key="1">
    <citation type="submission" date="2020-04" db="EMBL/GenBank/DDBJ databases">
        <authorList>
            <person name="Alioto T."/>
            <person name="Alioto T."/>
            <person name="Gomez Garrido J."/>
        </authorList>
    </citation>
    <scope>NUCLEOTIDE SEQUENCE</scope>
    <source>
        <strain evidence="1">A484AB</strain>
    </source>
</reference>
<dbReference type="AlphaFoldDB" id="A0A7D9EA27"/>
<dbReference type="OrthoDB" id="6015349at2759"/>
<evidence type="ECO:0000313" key="2">
    <source>
        <dbReference type="Proteomes" id="UP001152795"/>
    </source>
</evidence>
<dbReference type="Proteomes" id="UP001152795">
    <property type="component" value="Unassembled WGS sequence"/>
</dbReference>